<keyword evidence="9 17" id="KW-0418">Kinase</keyword>
<gene>
    <name evidence="17" type="ORF">IAC53_08075</name>
</gene>
<feature type="transmembrane region" description="Helical" evidence="15">
    <location>
        <begin position="368"/>
        <end position="387"/>
    </location>
</feature>
<dbReference type="PANTHER" id="PTHR45528">
    <property type="entry name" value="SENSOR HISTIDINE KINASE CPXA"/>
    <property type="match status" value="1"/>
</dbReference>
<dbReference type="GO" id="GO:0000155">
    <property type="term" value="F:phosphorelay sensor kinase activity"/>
    <property type="evidence" value="ECO:0007669"/>
    <property type="project" value="InterPro"/>
</dbReference>
<name>A0A9D1IFK5_9FIRM</name>
<feature type="compositionally biased region" description="Low complexity" evidence="14">
    <location>
        <begin position="803"/>
        <end position="830"/>
    </location>
</feature>
<dbReference type="SUPFAM" id="SSF47384">
    <property type="entry name" value="Homodimeric domain of signal transducing histidine kinase"/>
    <property type="match status" value="1"/>
</dbReference>
<keyword evidence="10" id="KW-0067">ATP-binding</keyword>
<dbReference type="Pfam" id="PF02518">
    <property type="entry name" value="HATPase_c"/>
    <property type="match status" value="1"/>
</dbReference>
<organism evidence="17 18">
    <name type="scientific">Candidatus Fimenecus excrementigallinarum</name>
    <dbReference type="NCBI Taxonomy" id="2840816"/>
    <lineage>
        <taxon>Bacteria</taxon>
        <taxon>Bacillati</taxon>
        <taxon>Bacillota</taxon>
        <taxon>Clostridia</taxon>
        <taxon>Candidatus Fimenecus</taxon>
    </lineage>
</organism>
<evidence type="ECO:0000313" key="17">
    <source>
        <dbReference type="EMBL" id="HIU36545.1"/>
    </source>
</evidence>
<dbReference type="FunFam" id="1.10.287.130:FF:000001">
    <property type="entry name" value="Two-component sensor histidine kinase"/>
    <property type="match status" value="1"/>
</dbReference>
<evidence type="ECO:0000256" key="10">
    <source>
        <dbReference type="ARBA" id="ARBA00022840"/>
    </source>
</evidence>
<evidence type="ECO:0000256" key="8">
    <source>
        <dbReference type="ARBA" id="ARBA00022741"/>
    </source>
</evidence>
<reference evidence="17" key="2">
    <citation type="journal article" date="2021" name="PeerJ">
        <title>Extensive microbial diversity within the chicken gut microbiome revealed by metagenomics and culture.</title>
        <authorList>
            <person name="Gilroy R."/>
            <person name="Ravi A."/>
            <person name="Getino M."/>
            <person name="Pursley I."/>
            <person name="Horton D.L."/>
            <person name="Alikhan N.F."/>
            <person name="Baker D."/>
            <person name="Gharbi K."/>
            <person name="Hall N."/>
            <person name="Watson M."/>
            <person name="Adriaenssens E.M."/>
            <person name="Foster-Nyarko E."/>
            <person name="Jarju S."/>
            <person name="Secka A."/>
            <person name="Antonio M."/>
            <person name="Oren A."/>
            <person name="Chaudhuri R.R."/>
            <person name="La Ragione R."/>
            <person name="Hildebrand F."/>
            <person name="Pallen M.J."/>
        </authorList>
    </citation>
    <scope>NUCLEOTIDE SEQUENCE</scope>
    <source>
        <strain evidence="17">ChiGjej1B1-19959</strain>
    </source>
</reference>
<dbReference type="InterPro" id="IPR005467">
    <property type="entry name" value="His_kinase_dom"/>
</dbReference>
<protein>
    <recommendedName>
        <fullName evidence="3">histidine kinase</fullName>
        <ecNumber evidence="3">2.7.13.3</ecNumber>
    </recommendedName>
</protein>
<dbReference type="PANTHER" id="PTHR45528:SF1">
    <property type="entry name" value="SENSOR HISTIDINE KINASE CPXA"/>
    <property type="match status" value="1"/>
</dbReference>
<keyword evidence="5" id="KW-0597">Phosphoprotein</keyword>
<evidence type="ECO:0000256" key="12">
    <source>
        <dbReference type="ARBA" id="ARBA00023012"/>
    </source>
</evidence>
<evidence type="ECO:0000256" key="5">
    <source>
        <dbReference type="ARBA" id="ARBA00022553"/>
    </source>
</evidence>
<keyword evidence="7 15" id="KW-0812">Transmembrane</keyword>
<feature type="region of interest" description="Disordered" evidence="14">
    <location>
        <begin position="789"/>
        <end position="837"/>
    </location>
</feature>
<dbReference type="GO" id="GO:0005524">
    <property type="term" value="F:ATP binding"/>
    <property type="evidence" value="ECO:0007669"/>
    <property type="project" value="UniProtKB-KW"/>
</dbReference>
<comment type="catalytic activity">
    <reaction evidence="1">
        <text>ATP + protein L-histidine = ADP + protein N-phospho-L-histidine.</text>
        <dbReference type="EC" id="2.7.13.3"/>
    </reaction>
</comment>
<evidence type="ECO:0000256" key="6">
    <source>
        <dbReference type="ARBA" id="ARBA00022679"/>
    </source>
</evidence>
<dbReference type="PROSITE" id="PS50109">
    <property type="entry name" value="HIS_KIN"/>
    <property type="match status" value="1"/>
</dbReference>
<dbReference type="AlphaFoldDB" id="A0A9D1IFK5"/>
<evidence type="ECO:0000256" key="13">
    <source>
        <dbReference type="ARBA" id="ARBA00023136"/>
    </source>
</evidence>
<evidence type="ECO:0000256" key="14">
    <source>
        <dbReference type="SAM" id="MobiDB-lite"/>
    </source>
</evidence>
<dbReference type="Pfam" id="PF00512">
    <property type="entry name" value="HisKA"/>
    <property type="match status" value="1"/>
</dbReference>
<dbReference type="InterPro" id="IPR003594">
    <property type="entry name" value="HATPase_dom"/>
</dbReference>
<dbReference type="SUPFAM" id="SSF55874">
    <property type="entry name" value="ATPase domain of HSP90 chaperone/DNA topoisomerase II/histidine kinase"/>
    <property type="match status" value="1"/>
</dbReference>
<dbReference type="InterPro" id="IPR036097">
    <property type="entry name" value="HisK_dim/P_sf"/>
</dbReference>
<evidence type="ECO:0000256" key="15">
    <source>
        <dbReference type="SAM" id="Phobius"/>
    </source>
</evidence>
<keyword evidence="12" id="KW-0902">Two-component regulatory system</keyword>
<dbReference type="Gene3D" id="3.30.565.10">
    <property type="entry name" value="Histidine kinase-like ATPase, C-terminal domain"/>
    <property type="match status" value="1"/>
</dbReference>
<evidence type="ECO:0000256" key="7">
    <source>
        <dbReference type="ARBA" id="ARBA00022692"/>
    </source>
</evidence>
<feature type="transmembrane region" description="Helical" evidence="15">
    <location>
        <begin position="407"/>
        <end position="427"/>
    </location>
</feature>
<dbReference type="EMBL" id="DVMW01000044">
    <property type="protein sequence ID" value="HIU36545.1"/>
    <property type="molecule type" value="Genomic_DNA"/>
</dbReference>
<dbReference type="InterPro" id="IPR003661">
    <property type="entry name" value="HisK_dim/P_dom"/>
</dbReference>
<keyword evidence="4" id="KW-1003">Cell membrane</keyword>
<dbReference type="SMART" id="SM00387">
    <property type="entry name" value="HATPase_c"/>
    <property type="match status" value="1"/>
</dbReference>
<proteinExistence type="predicted"/>
<comment type="subcellular location">
    <subcellularLocation>
        <location evidence="2">Cell membrane</location>
        <topology evidence="2">Multi-pass membrane protein</topology>
    </subcellularLocation>
</comment>
<keyword evidence="6" id="KW-0808">Transferase</keyword>
<dbReference type="Proteomes" id="UP000824071">
    <property type="component" value="Unassembled WGS sequence"/>
</dbReference>
<keyword evidence="13 15" id="KW-0472">Membrane</keyword>
<dbReference type="Gene3D" id="1.10.287.130">
    <property type="match status" value="1"/>
</dbReference>
<evidence type="ECO:0000256" key="1">
    <source>
        <dbReference type="ARBA" id="ARBA00000085"/>
    </source>
</evidence>
<dbReference type="InterPro" id="IPR036890">
    <property type="entry name" value="HATPase_C_sf"/>
</dbReference>
<evidence type="ECO:0000256" key="2">
    <source>
        <dbReference type="ARBA" id="ARBA00004651"/>
    </source>
</evidence>
<feature type="transmembrane region" description="Helical" evidence="15">
    <location>
        <begin position="327"/>
        <end position="347"/>
    </location>
</feature>
<sequence>MATKSKNIKYSYGLKTLAFMLAAALVFAGAWLCGGLVNILNDLGWDNTMVREDPVFTDTALFQNQVNAASGYVFTACVQNDWTRDALPNYPTLAEAQEKAEKTRQLLREDVYWSLVNSAQAAYNEPVTAADGAPAYTPTEEELEAAYPTSSTTSPLGMGNESAQVYISADMTAEALAADVEQIYTSTLNWEQRNFRARVLRAEEALASLQNFRYLLVDAATGETMTNLANVKTPDDFFAACGERDWFVGYTVDSGLERYSGAASSMVFDAADPEKSGQYVTQWLDTFAENGYDVYFCVPEALAAGDTFSDALATFSESSAQIDRQTVGLVVALSAALALSVYLLLTAGRVKGRDDVQFLPQDRLPGDVHTLLSAALAVALLIGAFYFMGHYISDDGTSYQIRSVSLWRVAAGLCAAGLYAVLAEWVLSVAKYAKSDRPYFASMLLVRAARRLSRIVHAGLARPKHISRKAVVFAALYLFINLLLLSIGGAGSLLVALVWNVLAFLLVWRYLSSLDRILDAAEAGKRGDAPKPMDTARMPEPLGTLARNLTVTQAEMHKAVQEAVKNERMKAELITNVSHDLKTPLTSIISYVDLLKKCEISDPDAQSYLGVLDEKSTRLKRLIEDLVEASKASSGAVTLHKMHVNLYELAVQAVGELEDSFAERNLQIVLDAPKTPPVVFADSQKTWRVIDNLLSNARKYSLPGSRVYVDVFPDGTDGVFCIKNISGEPLNIDPEELTQRFVRGDASRTLEGSGLGLSIAKDLCALQGGRLQLEIDGDLFKATVRLPLSGSARTTPAPPQETPADAPVADAALPAPAPAETPAKAPVETPGDTPAER</sequence>
<evidence type="ECO:0000256" key="3">
    <source>
        <dbReference type="ARBA" id="ARBA00012438"/>
    </source>
</evidence>
<feature type="domain" description="Histidine kinase" evidence="16">
    <location>
        <begin position="576"/>
        <end position="790"/>
    </location>
</feature>
<comment type="caution">
    <text evidence="17">The sequence shown here is derived from an EMBL/GenBank/DDBJ whole genome shotgun (WGS) entry which is preliminary data.</text>
</comment>
<evidence type="ECO:0000256" key="11">
    <source>
        <dbReference type="ARBA" id="ARBA00022989"/>
    </source>
</evidence>
<dbReference type="EC" id="2.7.13.3" evidence="3"/>
<keyword evidence="11 15" id="KW-1133">Transmembrane helix</keyword>
<accession>A0A9D1IFK5</accession>
<reference evidence="17" key="1">
    <citation type="submission" date="2020-10" db="EMBL/GenBank/DDBJ databases">
        <authorList>
            <person name="Gilroy R."/>
        </authorList>
    </citation>
    <scope>NUCLEOTIDE SEQUENCE</scope>
    <source>
        <strain evidence="17">ChiGjej1B1-19959</strain>
    </source>
</reference>
<dbReference type="CDD" id="cd00082">
    <property type="entry name" value="HisKA"/>
    <property type="match status" value="1"/>
</dbReference>
<evidence type="ECO:0000256" key="4">
    <source>
        <dbReference type="ARBA" id="ARBA00022475"/>
    </source>
</evidence>
<keyword evidence="8" id="KW-0547">Nucleotide-binding</keyword>
<dbReference type="SMART" id="SM00388">
    <property type="entry name" value="HisKA"/>
    <property type="match status" value="1"/>
</dbReference>
<dbReference type="GO" id="GO:0005886">
    <property type="term" value="C:plasma membrane"/>
    <property type="evidence" value="ECO:0007669"/>
    <property type="project" value="UniProtKB-SubCell"/>
</dbReference>
<dbReference type="InterPro" id="IPR050398">
    <property type="entry name" value="HssS/ArlS-like"/>
</dbReference>
<evidence type="ECO:0000313" key="18">
    <source>
        <dbReference type="Proteomes" id="UP000824071"/>
    </source>
</evidence>
<evidence type="ECO:0000256" key="9">
    <source>
        <dbReference type="ARBA" id="ARBA00022777"/>
    </source>
</evidence>
<evidence type="ECO:0000259" key="16">
    <source>
        <dbReference type="PROSITE" id="PS50109"/>
    </source>
</evidence>